<dbReference type="InterPro" id="IPR029058">
    <property type="entry name" value="AB_hydrolase_fold"/>
</dbReference>
<accession>A0A829CDE9</accession>
<name>A0A829CDE9_9MYCO</name>
<gene>
    <name evidence="2" type="ORF">MORY_05446</name>
</gene>
<dbReference type="AlphaFoldDB" id="A0A829CDE9"/>
<feature type="region of interest" description="Disordered" evidence="1">
    <location>
        <begin position="70"/>
        <end position="94"/>
    </location>
</feature>
<dbReference type="EMBL" id="APKD01000011">
    <property type="protein sequence ID" value="EMT36848.1"/>
    <property type="molecule type" value="Genomic_DNA"/>
</dbReference>
<comment type="caution">
    <text evidence="2">The sequence shown here is derived from an EMBL/GenBank/DDBJ whole genome shotgun (WGS) entry which is preliminary data.</text>
</comment>
<evidence type="ECO:0000313" key="3">
    <source>
        <dbReference type="Proteomes" id="UP000012070"/>
    </source>
</evidence>
<dbReference type="Proteomes" id="UP000012070">
    <property type="component" value="Unassembled WGS sequence"/>
</dbReference>
<reference evidence="3" key="2">
    <citation type="submission" date="2013-04" db="EMBL/GenBank/DDBJ databases">
        <title>Non-Mycobacterium tuberculosis sensu stricto in a globally representative population.</title>
        <authorList>
            <person name="Stone M.J."/>
            <person name="Brown T.J."/>
            <person name="Drobniewski F.A."/>
        </authorList>
    </citation>
    <scope>NUCLEOTIDE SEQUENCE [LARGE SCALE GENOMIC DNA]</scope>
    <source>
        <strain evidence="3">112400015</strain>
    </source>
</reference>
<feature type="compositionally biased region" description="Basic and acidic residues" evidence="1">
    <location>
        <begin position="83"/>
        <end position="94"/>
    </location>
</feature>
<protein>
    <submittedName>
        <fullName evidence="2">Uncharacterized protein</fullName>
    </submittedName>
</protein>
<dbReference type="Gene3D" id="3.40.50.1820">
    <property type="entry name" value="alpha/beta hydrolase"/>
    <property type="match status" value="1"/>
</dbReference>
<sequence length="94" mass="10869">MPRSWWPTAPRIWAYSGNGTPSAELSGNRRQALQSKYQAAQRRFNFPDGETHTWAYWRAPLQAMLPDLQRVLGDGQRPRRGPRPRERRPASPSL</sequence>
<reference evidence="2 3" key="1">
    <citation type="submission" date="2013-03" db="EMBL/GenBank/DDBJ databases">
        <authorList>
            <person name="Casali N."/>
            <person name="Drobniewski F.A."/>
        </authorList>
    </citation>
    <scope>NUCLEOTIDE SEQUENCE [LARGE SCALE GENOMIC DNA]</scope>
    <source>
        <strain evidence="2 3">112400015</strain>
    </source>
</reference>
<evidence type="ECO:0000313" key="2">
    <source>
        <dbReference type="EMBL" id="EMT36848.1"/>
    </source>
</evidence>
<proteinExistence type="predicted"/>
<evidence type="ECO:0000256" key="1">
    <source>
        <dbReference type="SAM" id="MobiDB-lite"/>
    </source>
</evidence>
<organism evidence="2 3">
    <name type="scientific">Mycobacterium orygis 112400015</name>
    <dbReference type="NCBI Taxonomy" id="1305739"/>
    <lineage>
        <taxon>Bacteria</taxon>
        <taxon>Bacillati</taxon>
        <taxon>Actinomycetota</taxon>
        <taxon>Actinomycetes</taxon>
        <taxon>Mycobacteriales</taxon>
        <taxon>Mycobacteriaceae</taxon>
        <taxon>Mycobacterium</taxon>
        <taxon>Mycobacterium tuberculosis complex</taxon>
    </lineage>
</organism>